<dbReference type="Pfam" id="PF13189">
    <property type="entry name" value="Cytidylate_kin2"/>
    <property type="match status" value="1"/>
</dbReference>
<dbReference type="Gene3D" id="3.40.50.300">
    <property type="entry name" value="P-loop containing nucleotide triphosphate hydrolases"/>
    <property type="match status" value="1"/>
</dbReference>
<evidence type="ECO:0000313" key="1">
    <source>
        <dbReference type="EMBL" id="MCU6762394.1"/>
    </source>
</evidence>
<gene>
    <name evidence="1" type="ORF">OCV88_08620</name>
</gene>
<proteinExistence type="predicted"/>
<sequence length="317" mass="36185">MNEKKQDKALAAKIYELDNQIYQATGSTLGKVFPASRTISVNQIAKLLNQDKNQFLKNELILLSNMMKTLKDPGEYEKLLTAYRQLEQEIASYDPKAYHLTSGLEAISGACPVIPQGKRVIVCISRQYGCRGQEVGLLLAKRTHLTYYDKDILSMACQEYNLDENEVSDYNDSVPDAEPSRFPRLPKLGSVSHDALYFKERKIIKNIAENENCIFLGRCADHILDKLHIPHLSVYLCAPLEKRIQVEISRFDVSAVQAKKTILQVDRSRQAFYKYYTDRTWGNPELYNACLNTSIYGVEGTVELIENMIHMRYQPSA</sequence>
<dbReference type="InterPro" id="IPR027417">
    <property type="entry name" value="P-loop_NTPase"/>
</dbReference>
<keyword evidence="2" id="KW-1185">Reference proteome</keyword>
<evidence type="ECO:0000313" key="2">
    <source>
        <dbReference type="Proteomes" id="UP001652442"/>
    </source>
</evidence>
<name>A0ABT2TJK7_9FIRM</name>
<dbReference type="Proteomes" id="UP001652442">
    <property type="component" value="Unassembled WGS sequence"/>
</dbReference>
<reference evidence="1 2" key="1">
    <citation type="journal article" date="2021" name="ISME Commun">
        <title>Automated analysis of genomic sequences facilitates high-throughput and comprehensive description of bacteria.</title>
        <authorList>
            <person name="Hitch T.C.A."/>
        </authorList>
    </citation>
    <scope>NUCLEOTIDE SEQUENCE [LARGE SCALE GENOMIC DNA]</scope>
    <source>
        <strain evidence="1 2">Sanger_109</strain>
    </source>
</reference>
<protein>
    <submittedName>
        <fullName evidence="1">Cytidylate kinase-like family protein</fullName>
    </submittedName>
</protein>
<dbReference type="EMBL" id="JAOQJQ010000003">
    <property type="protein sequence ID" value="MCU6762394.1"/>
    <property type="molecule type" value="Genomic_DNA"/>
</dbReference>
<dbReference type="RefSeq" id="WP_158425103.1">
    <property type="nucleotide sequence ID" value="NZ_JAOQJQ010000003.1"/>
</dbReference>
<organism evidence="1 2">
    <name type="scientific">Brotonthovivens ammoniilytica</name>
    <dbReference type="NCBI Taxonomy" id="2981725"/>
    <lineage>
        <taxon>Bacteria</taxon>
        <taxon>Bacillati</taxon>
        <taxon>Bacillota</taxon>
        <taxon>Clostridia</taxon>
        <taxon>Lachnospirales</taxon>
        <taxon>Lachnospiraceae</taxon>
        <taxon>Brotonthovivens</taxon>
    </lineage>
</organism>
<comment type="caution">
    <text evidence="1">The sequence shown here is derived from an EMBL/GenBank/DDBJ whole genome shotgun (WGS) entry which is preliminary data.</text>
</comment>
<accession>A0ABT2TJK7</accession>